<evidence type="ECO:0000313" key="8">
    <source>
        <dbReference type="EMBL" id="BBF84800.1"/>
    </source>
</evidence>
<dbReference type="InterPro" id="IPR016174">
    <property type="entry name" value="Di-haem_cyt_TM"/>
</dbReference>
<gene>
    <name evidence="8" type="ORF">DLM_1175</name>
</gene>
<dbReference type="InterPro" id="IPR011577">
    <property type="entry name" value="Cyt_b561_bac/Ni-Hgenase"/>
</dbReference>
<evidence type="ECO:0000256" key="1">
    <source>
        <dbReference type="ARBA" id="ARBA00004651"/>
    </source>
</evidence>
<feature type="transmembrane region" description="Helical" evidence="6">
    <location>
        <begin position="191"/>
        <end position="214"/>
    </location>
</feature>
<dbReference type="GO" id="GO:0005886">
    <property type="term" value="C:plasma membrane"/>
    <property type="evidence" value="ECO:0007669"/>
    <property type="project" value="UniProtKB-SubCell"/>
</dbReference>
<comment type="subcellular location">
    <subcellularLocation>
        <location evidence="1">Cell membrane</location>
        <topology evidence="1">Multi-pass membrane protein</topology>
    </subcellularLocation>
</comment>
<protein>
    <submittedName>
        <fullName evidence="8">Nickel-dependent hydrogenase, b-type cytochrome subunit</fullName>
    </submittedName>
</protein>
<dbReference type="GO" id="GO:0020037">
    <property type="term" value="F:heme binding"/>
    <property type="evidence" value="ECO:0007669"/>
    <property type="project" value="TreeGrafter"/>
</dbReference>
<dbReference type="PANTHER" id="PTHR30485">
    <property type="entry name" value="NI/FE-HYDROGENASE 1 B-TYPE CYTOCHROME SUBUNIT"/>
    <property type="match status" value="1"/>
</dbReference>
<evidence type="ECO:0000256" key="3">
    <source>
        <dbReference type="ARBA" id="ARBA00022692"/>
    </source>
</evidence>
<feature type="domain" description="Cytochrome b561 bacterial/Ni-hydrogenase" evidence="7">
    <location>
        <begin position="7"/>
        <end position="180"/>
    </location>
</feature>
<dbReference type="InterPro" id="IPR051542">
    <property type="entry name" value="Hydrogenase_cytochrome"/>
</dbReference>
<dbReference type="PANTHER" id="PTHR30485:SF2">
    <property type="entry name" value="BLL0597 PROTEIN"/>
    <property type="match status" value="1"/>
</dbReference>
<evidence type="ECO:0000256" key="6">
    <source>
        <dbReference type="SAM" id="Phobius"/>
    </source>
</evidence>
<dbReference type="OrthoDB" id="196472at2"/>
<keyword evidence="9" id="KW-1185">Reference proteome</keyword>
<dbReference type="Pfam" id="PF01292">
    <property type="entry name" value="Ni_hydr_CYTB"/>
    <property type="match status" value="1"/>
</dbReference>
<reference evidence="9" key="1">
    <citation type="journal article" date="2017" name="Biotechnol. Biofuels">
        <title>Evaluation of environmental bacterial communities as a factor affecting the growth of duckweed Lemna minor.</title>
        <authorList>
            <person name="Ishizawa H."/>
            <person name="Kuroda M."/>
            <person name="Morikawa M."/>
            <person name="Ike M."/>
        </authorList>
    </citation>
    <scope>NUCLEOTIDE SEQUENCE [LARGE SCALE GENOMIC DNA]</scope>
    <source>
        <strain evidence="9">H3</strain>
    </source>
</reference>
<feature type="transmembrane region" description="Helical" evidence="6">
    <location>
        <begin position="146"/>
        <end position="168"/>
    </location>
</feature>
<accession>A0A3G9GA50</accession>
<dbReference type="STRING" id="332411.VI06_20330"/>
<keyword evidence="4 6" id="KW-1133">Transmembrane helix</keyword>
<feature type="transmembrane region" description="Helical" evidence="6">
    <location>
        <begin position="94"/>
        <end position="115"/>
    </location>
</feature>
<dbReference type="SUPFAM" id="SSF81342">
    <property type="entry name" value="Transmembrane di-heme cytochromes"/>
    <property type="match status" value="1"/>
</dbReference>
<evidence type="ECO:0000256" key="2">
    <source>
        <dbReference type="ARBA" id="ARBA00022475"/>
    </source>
</evidence>
<evidence type="ECO:0000256" key="5">
    <source>
        <dbReference type="ARBA" id="ARBA00023136"/>
    </source>
</evidence>
<dbReference type="RefSeq" id="WP_089085392.1">
    <property type="nucleotide sequence ID" value="NZ_AP018823.1"/>
</dbReference>
<dbReference type="AlphaFoldDB" id="A0A3G9GA50"/>
<reference evidence="8 9" key="2">
    <citation type="journal article" date="2017" name="Genome Announc.">
        <title>Draft genome sequence of Aquitalea magnusonii strain H3, a plant growth-promoting bacterium of duckweed Lemna minor.</title>
        <authorList>
            <person name="Ishizawa H."/>
            <person name="Kuroda M."/>
            <person name="Ike M."/>
        </authorList>
    </citation>
    <scope>NUCLEOTIDE SEQUENCE [LARGE SCALE GENOMIC DNA]</scope>
    <source>
        <strain evidence="8 9">H3</strain>
    </source>
</reference>
<organism evidence="8 9">
    <name type="scientific">Aquitalea magnusonii</name>
    <dbReference type="NCBI Taxonomy" id="332411"/>
    <lineage>
        <taxon>Bacteria</taxon>
        <taxon>Pseudomonadati</taxon>
        <taxon>Pseudomonadota</taxon>
        <taxon>Betaproteobacteria</taxon>
        <taxon>Neisseriales</taxon>
        <taxon>Chromobacteriaceae</taxon>
        <taxon>Aquitalea</taxon>
    </lineage>
</organism>
<proteinExistence type="predicted"/>
<dbReference type="KEGG" id="amah:DLM_1175"/>
<sequence>MEKMIKVWDAPTRLFHWSLVLLFGGMWFTGEQGGDWLHYHVWCGEAIAALLLFRLIWGVVGSETARFRQFVKGPAAIRRYLQGGQQEQPGHNPLGGLMVVALLLVLLVQVGSGLFSSDVDSYTFDGPLAKLIDGGLSESVTGFHKLFFNIILLLVGMHVAAIIAYRVLKKQNLVRPMLTGYQSADGKAAPLYFRGWPVALLTLLLSCGGVWLLLTRL</sequence>
<name>A0A3G9GA50_9NEIS</name>
<dbReference type="Gene3D" id="1.20.950.20">
    <property type="entry name" value="Transmembrane di-heme cytochromes, Chain C"/>
    <property type="match status" value="1"/>
</dbReference>
<evidence type="ECO:0000259" key="7">
    <source>
        <dbReference type="Pfam" id="PF01292"/>
    </source>
</evidence>
<keyword evidence="2" id="KW-1003">Cell membrane</keyword>
<dbReference type="GO" id="GO:0009055">
    <property type="term" value="F:electron transfer activity"/>
    <property type="evidence" value="ECO:0007669"/>
    <property type="project" value="InterPro"/>
</dbReference>
<feature type="transmembrane region" description="Helical" evidence="6">
    <location>
        <begin position="12"/>
        <end position="30"/>
    </location>
</feature>
<dbReference type="Proteomes" id="UP000198290">
    <property type="component" value="Chromosome"/>
</dbReference>
<keyword evidence="3 6" id="KW-0812">Transmembrane</keyword>
<evidence type="ECO:0000256" key="4">
    <source>
        <dbReference type="ARBA" id="ARBA00022989"/>
    </source>
</evidence>
<reference evidence="9" key="3">
    <citation type="journal article" date="2017" name="Plant Physiol. Biochem.">
        <title>Differential oxidative and antioxidative response of duckweed Lemna minor toward plant growth promoting/inhibiting bacteria.</title>
        <authorList>
            <person name="Ishizawa H."/>
            <person name="Kuroda M."/>
            <person name="Morikawa M."/>
            <person name="Ike M."/>
        </authorList>
    </citation>
    <scope>NUCLEOTIDE SEQUENCE [LARGE SCALE GENOMIC DNA]</scope>
    <source>
        <strain evidence="9">H3</strain>
    </source>
</reference>
<dbReference type="EMBL" id="AP018823">
    <property type="protein sequence ID" value="BBF84800.1"/>
    <property type="molecule type" value="Genomic_DNA"/>
</dbReference>
<dbReference type="GO" id="GO:0022904">
    <property type="term" value="P:respiratory electron transport chain"/>
    <property type="evidence" value="ECO:0007669"/>
    <property type="project" value="InterPro"/>
</dbReference>
<keyword evidence="5 6" id="KW-0472">Membrane</keyword>
<evidence type="ECO:0000313" key="9">
    <source>
        <dbReference type="Proteomes" id="UP000198290"/>
    </source>
</evidence>
<feature type="transmembrane region" description="Helical" evidence="6">
    <location>
        <begin position="36"/>
        <end position="60"/>
    </location>
</feature>